<organism evidence="3 4">
    <name type="scientific">Heligmosomoides polygyrus</name>
    <name type="common">Parasitic roundworm</name>
    <dbReference type="NCBI Taxonomy" id="6339"/>
    <lineage>
        <taxon>Eukaryota</taxon>
        <taxon>Metazoa</taxon>
        <taxon>Ecdysozoa</taxon>
        <taxon>Nematoda</taxon>
        <taxon>Chromadorea</taxon>
        <taxon>Rhabditida</taxon>
        <taxon>Rhabditina</taxon>
        <taxon>Rhabditomorpha</taxon>
        <taxon>Strongyloidea</taxon>
        <taxon>Heligmosomidae</taxon>
        <taxon>Heligmosomoides</taxon>
    </lineage>
</organism>
<protein>
    <submittedName>
        <fullName evidence="2 4">Uncharacterized protein</fullName>
    </submittedName>
</protein>
<dbReference type="EMBL" id="UZAH01025472">
    <property type="protein sequence ID" value="VDO64589.1"/>
    <property type="molecule type" value="Genomic_DNA"/>
</dbReference>
<evidence type="ECO:0000313" key="2">
    <source>
        <dbReference type="EMBL" id="VDO64589.1"/>
    </source>
</evidence>
<dbReference type="WBParaSite" id="HPBE_0000544501-mRNA-1">
    <property type="protein sequence ID" value="HPBE_0000544501-mRNA-1"/>
    <property type="gene ID" value="HPBE_0000544501"/>
</dbReference>
<proteinExistence type="predicted"/>
<evidence type="ECO:0000256" key="1">
    <source>
        <dbReference type="SAM" id="MobiDB-lite"/>
    </source>
</evidence>
<dbReference type="OrthoDB" id="5837891at2759"/>
<evidence type="ECO:0000313" key="4">
    <source>
        <dbReference type="WBParaSite" id="HPBE_0000544501-mRNA-1"/>
    </source>
</evidence>
<reference evidence="2 3" key="1">
    <citation type="submission" date="2018-11" db="EMBL/GenBank/DDBJ databases">
        <authorList>
            <consortium name="Pathogen Informatics"/>
        </authorList>
    </citation>
    <scope>NUCLEOTIDE SEQUENCE [LARGE SCALE GENOMIC DNA]</scope>
</reference>
<dbReference type="Proteomes" id="UP000050761">
    <property type="component" value="Unassembled WGS sequence"/>
</dbReference>
<gene>
    <name evidence="2" type="ORF">HPBE_LOCUS5446</name>
</gene>
<reference evidence="4" key="2">
    <citation type="submission" date="2019-09" db="UniProtKB">
        <authorList>
            <consortium name="WormBaseParasite"/>
        </authorList>
    </citation>
    <scope>IDENTIFICATION</scope>
</reference>
<dbReference type="AlphaFoldDB" id="A0A183FFV1"/>
<name>A0A183FFV1_HELPZ</name>
<accession>A0A183FFV1</accession>
<evidence type="ECO:0000313" key="3">
    <source>
        <dbReference type="Proteomes" id="UP000050761"/>
    </source>
</evidence>
<accession>A0A3P7XFS8</accession>
<sequence>MFLQPSSHTEQRQNRVGRTDGLTDEQQMIDTADGGDGGGVEEAVWSDELSQTVVRPALLYGSECWALGKAQKRQLHAAEIRMLSGSCDCTRLNAQKKKKKKKKKNLFAMH</sequence>
<feature type="region of interest" description="Disordered" evidence="1">
    <location>
        <begin position="1"/>
        <end position="40"/>
    </location>
</feature>
<keyword evidence="3" id="KW-1185">Reference proteome</keyword>